<organism evidence="2 3">
    <name type="scientific">Romanomermis culicivorax</name>
    <name type="common">Nematode worm</name>
    <dbReference type="NCBI Taxonomy" id="13658"/>
    <lineage>
        <taxon>Eukaryota</taxon>
        <taxon>Metazoa</taxon>
        <taxon>Ecdysozoa</taxon>
        <taxon>Nematoda</taxon>
        <taxon>Enoplea</taxon>
        <taxon>Dorylaimia</taxon>
        <taxon>Mermithida</taxon>
        <taxon>Mermithoidea</taxon>
        <taxon>Mermithidae</taxon>
        <taxon>Romanomermis</taxon>
    </lineage>
</organism>
<feature type="region of interest" description="Disordered" evidence="1">
    <location>
        <begin position="42"/>
        <end position="79"/>
    </location>
</feature>
<reference evidence="3" key="1">
    <citation type="submission" date="2022-11" db="UniProtKB">
        <authorList>
            <consortium name="WormBaseParasite"/>
        </authorList>
    </citation>
    <scope>IDENTIFICATION</scope>
</reference>
<evidence type="ECO:0000313" key="2">
    <source>
        <dbReference type="Proteomes" id="UP000887565"/>
    </source>
</evidence>
<dbReference type="WBParaSite" id="nRc.2.0.1.t46851-RA">
    <property type="protein sequence ID" value="nRc.2.0.1.t46851-RA"/>
    <property type="gene ID" value="nRc.2.0.1.g46851"/>
</dbReference>
<proteinExistence type="predicted"/>
<accession>A0A915LAR5</accession>
<dbReference type="Proteomes" id="UP000887565">
    <property type="component" value="Unplaced"/>
</dbReference>
<dbReference type="AlphaFoldDB" id="A0A915LAR5"/>
<name>A0A915LAR5_ROMCU</name>
<evidence type="ECO:0000313" key="3">
    <source>
        <dbReference type="WBParaSite" id="nRc.2.0.1.t46851-RA"/>
    </source>
</evidence>
<evidence type="ECO:0000256" key="1">
    <source>
        <dbReference type="SAM" id="MobiDB-lite"/>
    </source>
</evidence>
<protein>
    <submittedName>
        <fullName evidence="3">Uncharacterized protein</fullName>
    </submittedName>
</protein>
<feature type="compositionally biased region" description="Polar residues" evidence="1">
    <location>
        <begin position="48"/>
        <end position="65"/>
    </location>
</feature>
<sequence>MYNGRNERRKICQGNPVEKCFGFELITNFSQMYKGTTKLHYGQKTRQDSLGITSNTSPETLSGSQEDSEGGISRENCKN</sequence>
<keyword evidence="2" id="KW-1185">Reference proteome</keyword>